<gene>
    <name evidence="2" type="primary">Kiaa0513</name>
</gene>
<dbReference type="EMBL" id="LR786174">
    <property type="protein sequence ID" value="CAB3258628.1"/>
    <property type="molecule type" value="mRNA"/>
</dbReference>
<dbReference type="AlphaFoldDB" id="A0A6F9DGC7"/>
<protein>
    <submittedName>
        <fullName evidence="2">Uncharacterized protein KIAA0513-like</fullName>
    </submittedName>
</protein>
<organism evidence="2">
    <name type="scientific">Phallusia mammillata</name>
    <dbReference type="NCBI Taxonomy" id="59560"/>
    <lineage>
        <taxon>Eukaryota</taxon>
        <taxon>Metazoa</taxon>
        <taxon>Chordata</taxon>
        <taxon>Tunicata</taxon>
        <taxon>Ascidiacea</taxon>
        <taxon>Phlebobranchia</taxon>
        <taxon>Ascidiidae</taxon>
        <taxon>Phallusia</taxon>
    </lineage>
</organism>
<feature type="region of interest" description="Disordered" evidence="1">
    <location>
        <begin position="257"/>
        <end position="278"/>
    </location>
</feature>
<dbReference type="InterPro" id="IPR039872">
    <property type="entry name" value="KIAA0513"/>
</dbReference>
<evidence type="ECO:0000313" key="2">
    <source>
        <dbReference type="EMBL" id="CAB3258628.1"/>
    </source>
</evidence>
<dbReference type="PANTHER" id="PTHR13663:SF2">
    <property type="entry name" value="SIMILAR TO RIKEN CDNA 6430548M08"/>
    <property type="match status" value="1"/>
</dbReference>
<proteinExistence type="evidence at transcript level"/>
<reference evidence="2" key="1">
    <citation type="submission" date="2020-04" db="EMBL/GenBank/DDBJ databases">
        <authorList>
            <person name="Neveu A P."/>
        </authorList>
    </citation>
    <scope>NUCLEOTIDE SEQUENCE</scope>
    <source>
        <tissue evidence="2">Whole embryo</tissue>
    </source>
</reference>
<evidence type="ECO:0000256" key="1">
    <source>
        <dbReference type="SAM" id="MobiDB-lite"/>
    </source>
</evidence>
<accession>A0A6F9DGC7</accession>
<dbReference type="PANTHER" id="PTHR13663">
    <property type="entry name" value="SIMILAR TO RIKEN CDNA 6430548M08"/>
    <property type="match status" value="1"/>
</dbReference>
<sequence length="413" mass="47489">MDFNGGQIEVIQKLSLNVKDDLKSEFSTMYCDDELSPTTSLSTDTSITSQFDSDISCYGSTETEPASESESFLQHYVKLLFDPMSDISVCDKQRFGELSLSKEGRELFAKYINNQRCVSKQVDETMFYKLAHNFALVLFECAEADDFGPSKTLMNMAFTFYHIPESVTLQFQVEDEVVELKSPDSEFVENYSHELTDEDESKMNCNIAKEKKKFSLGSYRKKKSSSSEDKTTVIKMASAWFSKEFVPLFQPNKRKSNISETKLNKSEPDLLSSNLKNDEESGKLPKNHFFMPNDQVNRKVFLYEVLRRQSIWKSIRFWNAAFFDSLNQERKRHFGHTGWNSLTEEERQAVNLAIQNATFGQLGTFINNMKYLGLGQKTCMEFLRKQSIIGNLGKDLYQILKTQVETPLKLDCA</sequence>
<name>A0A6F9DGC7_9ASCI</name>